<keyword evidence="2" id="KW-0812">Transmembrane</keyword>
<reference evidence="3 4" key="1">
    <citation type="journal article" date="2023" name="Cell">
        <title>Genetic manipulation of Patescibacteria provides mechanistic insights into microbial dark matter and the epibiotic lifestyle.</title>
        <authorList>
            <person name="Wang Y."/>
            <person name="Gallagher L.A."/>
            <person name="Andrade P.A."/>
            <person name="Liu A."/>
            <person name="Humphreys I.R."/>
            <person name="Turkarslan S."/>
            <person name="Cutler K.J."/>
            <person name="Arrieta-Ortiz M.L."/>
            <person name="Li Y."/>
            <person name="Radey M.C."/>
            <person name="McLean J.S."/>
            <person name="Cong Q."/>
            <person name="Baker D."/>
            <person name="Baliga N.S."/>
            <person name="Peterson S.B."/>
            <person name="Mougous J.D."/>
        </authorList>
    </citation>
    <scope>NUCLEOTIDE SEQUENCE [LARGE SCALE GENOMIC DNA]</scope>
    <source>
        <strain evidence="3 4">ML1</strain>
    </source>
</reference>
<accession>A0ABY8WVQ5</accession>
<sequence length="206" mass="21814">MKSKQRTLTPSIARAILAGALLLMAAAGIGIFIFGQQQLSAVAEETRKSTADAESSSNELQALTTLKSRLKEQNKDVERAAKIVSITKNYSYQDQVVQDFVNYANASGVVIKSIDFSANNASTSGTASSSSSSTSAATAAKAPNGTKSISATITLNTPVAYDNLRDFIYRIEKNLFQMQISNLTLSSNKGTGGVVVDALTVTAYVR</sequence>
<proteinExistence type="predicted"/>
<feature type="transmembrane region" description="Helical" evidence="2">
    <location>
        <begin position="12"/>
        <end position="34"/>
    </location>
</feature>
<dbReference type="RefSeq" id="WP_376753890.1">
    <property type="nucleotide sequence ID" value="NZ_CP124550.1"/>
</dbReference>
<keyword evidence="2" id="KW-1133">Transmembrane helix</keyword>
<feature type="coiled-coil region" evidence="1">
    <location>
        <begin position="53"/>
        <end position="83"/>
    </location>
</feature>
<name>A0ABY8WVQ5_9BACT</name>
<gene>
    <name evidence="3" type="ORF">SEML1_0762</name>
</gene>
<evidence type="ECO:0008006" key="5">
    <source>
        <dbReference type="Google" id="ProtNLM"/>
    </source>
</evidence>
<keyword evidence="2" id="KW-0472">Membrane</keyword>
<evidence type="ECO:0000313" key="3">
    <source>
        <dbReference type="EMBL" id="WIO46360.1"/>
    </source>
</evidence>
<dbReference type="EMBL" id="CP124550">
    <property type="protein sequence ID" value="WIO46360.1"/>
    <property type="molecule type" value="Genomic_DNA"/>
</dbReference>
<keyword evidence="4" id="KW-1185">Reference proteome</keyword>
<keyword evidence="1" id="KW-0175">Coiled coil</keyword>
<organism evidence="3 4">
    <name type="scientific">Candidatus Southlakia epibionticum</name>
    <dbReference type="NCBI Taxonomy" id="3043284"/>
    <lineage>
        <taxon>Bacteria</taxon>
        <taxon>Candidatus Saccharimonadota</taxon>
        <taxon>Candidatus Saccharimonadia</taxon>
        <taxon>Candidatus Saccharimonadales</taxon>
        <taxon>Candidatus Saccharimonadaceae</taxon>
        <taxon>Candidatus Southlakia</taxon>
    </lineage>
</organism>
<evidence type="ECO:0000256" key="1">
    <source>
        <dbReference type="SAM" id="Coils"/>
    </source>
</evidence>
<evidence type="ECO:0000313" key="4">
    <source>
        <dbReference type="Proteomes" id="UP001177295"/>
    </source>
</evidence>
<evidence type="ECO:0000256" key="2">
    <source>
        <dbReference type="SAM" id="Phobius"/>
    </source>
</evidence>
<dbReference type="Proteomes" id="UP001177295">
    <property type="component" value="Chromosome"/>
</dbReference>
<protein>
    <recommendedName>
        <fullName evidence="5">Tfp pilus assembly protein PilO</fullName>
    </recommendedName>
</protein>